<proteinExistence type="predicted"/>
<evidence type="ECO:0000313" key="1">
    <source>
        <dbReference type="EMBL" id="GES48116.1"/>
    </source>
</evidence>
<protein>
    <submittedName>
        <fullName evidence="1">Glycosyl transferase</fullName>
    </submittedName>
</protein>
<sequence>MADRPWHRSVIKSGVRLFLGGSRAHVQDWFPGLTIVRSQNVSEVLYRGAKVASLAGMDRLRERCGDAVYIVGSGPSIRDCDLSGLEFRSAILLNGAIGLSGDRIGEPLAIAVEDERFVWRHLDMLREKVAPGSLCLFSVAVLRALCEIDKSWLADKTIILIDDIRKPYGARRRSVDDLKKLQYVRLNTEGSAGFSLSPDRGVFLGGSVAVSALQFALYCAKQQVGFLGIDISNAGEPRFYETPSDMAFSGIARAESRIIEHLVLARQIAAERGVSFVNYSRISALLKYDFGYDDRFALKPRA</sequence>
<keyword evidence="1" id="KW-0808">Transferase</keyword>
<gene>
    <name evidence="1" type="ORF">RsS93_07300</name>
</gene>
<dbReference type="GO" id="GO:0016740">
    <property type="term" value="F:transferase activity"/>
    <property type="evidence" value="ECO:0007669"/>
    <property type="project" value="UniProtKB-KW"/>
</dbReference>
<name>A0ABQ0YXW3_9HYPH</name>
<reference evidence="1 2" key="1">
    <citation type="journal article" date="2020" name="Genome Biol. Evol.">
        <title>Rhizobium dioscoreae sp. nov., a plant growth-promoting bacterium isolated from yam (Dioscorea species).</title>
        <authorList>
            <person name="Ouyabe M."/>
            <person name="Tanaka N."/>
            <person name="Shiwa Y."/>
            <person name="Fujita N."/>
            <person name="Kikuno H."/>
            <person name="Babil P."/>
            <person name="Shiwachi H."/>
        </authorList>
    </citation>
    <scope>NUCLEOTIDE SEQUENCE [LARGE SCALE GENOMIC DNA]</scope>
    <source>
        <strain evidence="1 2">S-93</strain>
    </source>
</reference>
<dbReference type="RefSeq" id="WP_113351870.1">
    <property type="nucleotide sequence ID" value="NZ_BLAJ01000001.1"/>
</dbReference>
<comment type="caution">
    <text evidence="1">The sequence shown here is derived from an EMBL/GenBank/DDBJ whole genome shotgun (WGS) entry which is preliminary data.</text>
</comment>
<accession>A0ABQ0YXW3</accession>
<evidence type="ECO:0000313" key="2">
    <source>
        <dbReference type="Proteomes" id="UP000390335"/>
    </source>
</evidence>
<dbReference type="EMBL" id="BLAJ01000001">
    <property type="protein sequence ID" value="GES48116.1"/>
    <property type="molecule type" value="Genomic_DNA"/>
</dbReference>
<dbReference type="Proteomes" id="UP000390335">
    <property type="component" value="Unassembled WGS sequence"/>
</dbReference>
<organism evidence="1 2">
    <name type="scientific">Rhizobium dioscoreae</name>
    <dbReference type="NCBI Taxonomy" id="2653122"/>
    <lineage>
        <taxon>Bacteria</taxon>
        <taxon>Pseudomonadati</taxon>
        <taxon>Pseudomonadota</taxon>
        <taxon>Alphaproteobacteria</taxon>
        <taxon>Hyphomicrobiales</taxon>
        <taxon>Rhizobiaceae</taxon>
        <taxon>Rhizobium/Agrobacterium group</taxon>
        <taxon>Rhizobium</taxon>
    </lineage>
</organism>
<keyword evidence="2" id="KW-1185">Reference proteome</keyword>